<gene>
    <name evidence="8" type="ORF">TGAM01_v205496</name>
</gene>
<dbReference type="PANTHER" id="PTHR43128:SF16">
    <property type="entry name" value="L-LACTATE DEHYDROGENASE"/>
    <property type="match status" value="1"/>
</dbReference>
<evidence type="ECO:0000256" key="5">
    <source>
        <dbReference type="SAM" id="Phobius"/>
    </source>
</evidence>
<dbReference type="GeneID" id="29982896"/>
<comment type="similarity">
    <text evidence="4">Belongs to the LDH/MDH superfamily.</text>
</comment>
<dbReference type="Pfam" id="PF00056">
    <property type="entry name" value="Ldh_1_N"/>
    <property type="match status" value="1"/>
</dbReference>
<evidence type="ECO:0000313" key="8">
    <source>
        <dbReference type="EMBL" id="PON25611.1"/>
    </source>
</evidence>
<sequence length="275" mass="28830">MPTSRIAIVGVGQVGAAAAYALILGSIASELLLVDKNGKPKDAVVATQAYTAVGQTDPEYVHRNISTVRTIIDGMMPLKSNAILLVVSSPVDLLTSLALQISQLPPSQVLGSGTYLDSIRLRGMLADRIGVAAKSIDAFVLGVQGESQVTAWSAATIGGVPINECLSKAALINCAEFSRECQHRSQSIMRAKGTTPFGIGSAVSSICSSIILDKGAIHPVSHFQPSFGCCFSLPVVLGKGGIQRKVQISLDFDEDVQITDSATALKRMIDQVHNG</sequence>
<evidence type="ECO:0000313" key="9">
    <source>
        <dbReference type="Proteomes" id="UP000054821"/>
    </source>
</evidence>
<keyword evidence="5" id="KW-0472">Membrane</keyword>
<reference evidence="8 9" key="1">
    <citation type="journal article" date="2016" name="Genome Announc.">
        <title>Draft Whole-Genome Sequence of Trichoderma gamsii T6085, a Promising Biocontrol Agent of Fusarium Head Blight on Wheat.</title>
        <authorList>
            <person name="Baroncelli R."/>
            <person name="Zapparata A."/>
            <person name="Piaggeschi G."/>
            <person name="Sarrocco S."/>
            <person name="Vannacci G."/>
        </authorList>
    </citation>
    <scope>NUCLEOTIDE SEQUENCE [LARGE SCALE GENOMIC DNA]</scope>
    <source>
        <strain evidence="8 9">T6085</strain>
    </source>
</reference>
<dbReference type="Gene3D" id="3.90.110.10">
    <property type="entry name" value="Lactate dehydrogenase/glycoside hydrolase, family 4, C-terminal"/>
    <property type="match status" value="1"/>
</dbReference>
<dbReference type="STRING" id="398673.A0A2P4ZMT6"/>
<feature type="transmembrane region" description="Helical" evidence="5">
    <location>
        <begin position="6"/>
        <end position="33"/>
    </location>
</feature>
<dbReference type="GO" id="GO:0004459">
    <property type="term" value="F:L-lactate dehydrogenase (NAD+) activity"/>
    <property type="evidence" value="ECO:0007669"/>
    <property type="project" value="TreeGrafter"/>
</dbReference>
<dbReference type="Proteomes" id="UP000054821">
    <property type="component" value="Unassembled WGS sequence"/>
</dbReference>
<keyword evidence="9" id="KW-1185">Reference proteome</keyword>
<comment type="caution">
    <text evidence="8">The sequence shown here is derived from an EMBL/GenBank/DDBJ whole genome shotgun (WGS) entry which is preliminary data.</text>
</comment>
<dbReference type="RefSeq" id="XP_018663930.1">
    <property type="nucleotide sequence ID" value="XM_018802813.1"/>
</dbReference>
<feature type="domain" description="Lactate/malate dehydrogenase C-terminal" evidence="7">
    <location>
        <begin position="114"/>
        <end position="273"/>
    </location>
</feature>
<dbReference type="AlphaFoldDB" id="A0A2P4ZMT6"/>
<evidence type="ECO:0000259" key="6">
    <source>
        <dbReference type="Pfam" id="PF00056"/>
    </source>
</evidence>
<dbReference type="SUPFAM" id="SSF51735">
    <property type="entry name" value="NAD(P)-binding Rossmann-fold domains"/>
    <property type="match status" value="1"/>
</dbReference>
<keyword evidence="2 3" id="KW-0520">NAD</keyword>
<accession>A0A2P4ZMT6</accession>
<keyword evidence="1 4" id="KW-0560">Oxidoreductase</keyword>
<name>A0A2P4ZMT6_9HYPO</name>
<evidence type="ECO:0000256" key="2">
    <source>
        <dbReference type="ARBA" id="ARBA00023027"/>
    </source>
</evidence>
<organism evidence="8 9">
    <name type="scientific">Trichoderma gamsii</name>
    <dbReference type="NCBI Taxonomy" id="398673"/>
    <lineage>
        <taxon>Eukaryota</taxon>
        <taxon>Fungi</taxon>
        <taxon>Dikarya</taxon>
        <taxon>Ascomycota</taxon>
        <taxon>Pezizomycotina</taxon>
        <taxon>Sordariomycetes</taxon>
        <taxon>Hypocreomycetidae</taxon>
        <taxon>Hypocreales</taxon>
        <taxon>Hypocreaceae</taxon>
        <taxon>Trichoderma</taxon>
    </lineage>
</organism>
<dbReference type="PIRSF" id="PIRSF000102">
    <property type="entry name" value="Lac_mal_DH"/>
    <property type="match status" value="1"/>
</dbReference>
<keyword evidence="5" id="KW-0812">Transmembrane</keyword>
<proteinExistence type="inferred from homology"/>
<dbReference type="PANTHER" id="PTHR43128">
    <property type="entry name" value="L-2-HYDROXYCARBOXYLATE DEHYDROGENASE (NAD(P)(+))"/>
    <property type="match status" value="1"/>
</dbReference>
<keyword evidence="5" id="KW-1133">Transmembrane helix</keyword>
<dbReference type="InterPro" id="IPR001236">
    <property type="entry name" value="Lactate/malate_DH_N"/>
</dbReference>
<dbReference type="Gene3D" id="3.40.50.720">
    <property type="entry name" value="NAD(P)-binding Rossmann-like Domain"/>
    <property type="match status" value="2"/>
</dbReference>
<evidence type="ECO:0000256" key="3">
    <source>
        <dbReference type="PIRSR" id="PIRSR000102-3"/>
    </source>
</evidence>
<evidence type="ECO:0000256" key="1">
    <source>
        <dbReference type="ARBA" id="ARBA00023002"/>
    </source>
</evidence>
<dbReference type="SUPFAM" id="SSF56327">
    <property type="entry name" value="LDH C-terminal domain-like"/>
    <property type="match status" value="1"/>
</dbReference>
<dbReference type="InterPro" id="IPR036291">
    <property type="entry name" value="NAD(P)-bd_dom_sf"/>
</dbReference>
<dbReference type="Pfam" id="PF02866">
    <property type="entry name" value="Ldh_1_C"/>
    <property type="match status" value="1"/>
</dbReference>
<dbReference type="InterPro" id="IPR022383">
    <property type="entry name" value="Lactate/malate_DH_C"/>
</dbReference>
<dbReference type="GO" id="GO:0006089">
    <property type="term" value="P:lactate metabolic process"/>
    <property type="evidence" value="ECO:0007669"/>
    <property type="project" value="TreeGrafter"/>
</dbReference>
<dbReference type="InterPro" id="IPR001557">
    <property type="entry name" value="L-lactate/malate_DH"/>
</dbReference>
<evidence type="ECO:0000259" key="7">
    <source>
        <dbReference type="Pfam" id="PF02866"/>
    </source>
</evidence>
<dbReference type="InterPro" id="IPR015955">
    <property type="entry name" value="Lactate_DH/Glyco_Ohase_4_C"/>
</dbReference>
<feature type="binding site" evidence="3">
    <location>
        <position position="64"/>
    </location>
    <ligand>
        <name>NAD(+)</name>
        <dbReference type="ChEBI" id="CHEBI:57540"/>
    </ligand>
</feature>
<dbReference type="EMBL" id="JPDN02000017">
    <property type="protein sequence ID" value="PON25611.1"/>
    <property type="molecule type" value="Genomic_DNA"/>
</dbReference>
<protein>
    <submittedName>
        <fullName evidence="8">L-lactate dehydrogenase</fullName>
    </submittedName>
</protein>
<feature type="domain" description="Lactate/malate dehydrogenase N-terminal" evidence="6">
    <location>
        <begin position="45"/>
        <end position="111"/>
    </location>
</feature>
<evidence type="ECO:0000256" key="4">
    <source>
        <dbReference type="RuleBase" id="RU003369"/>
    </source>
</evidence>